<dbReference type="InterPro" id="IPR016181">
    <property type="entry name" value="Acyl_CoA_acyltransferase"/>
</dbReference>
<gene>
    <name evidence="2" type="ORF">G1C98_0715</name>
</gene>
<accession>A0A7Y0ETA1</accession>
<dbReference type="EMBL" id="JAAIIF010000008">
    <property type="protein sequence ID" value="NMM95979.1"/>
    <property type="molecule type" value="Genomic_DNA"/>
</dbReference>
<protein>
    <submittedName>
        <fullName evidence="2">GNAT family N-acetyltransferase</fullName>
    </submittedName>
</protein>
<comment type="caution">
    <text evidence="2">The sequence shown here is derived from an EMBL/GenBank/DDBJ whole genome shotgun (WGS) entry which is preliminary data.</text>
</comment>
<dbReference type="Gene3D" id="3.40.630.30">
    <property type="match status" value="1"/>
</dbReference>
<feature type="domain" description="N-acetyltransferase" evidence="1">
    <location>
        <begin position="5"/>
        <end position="212"/>
    </location>
</feature>
<keyword evidence="2" id="KW-0808">Transferase</keyword>
<dbReference type="Proteomes" id="UP000529710">
    <property type="component" value="Unassembled WGS sequence"/>
</dbReference>
<keyword evidence="3" id="KW-1185">Reference proteome</keyword>
<dbReference type="SUPFAM" id="SSF55729">
    <property type="entry name" value="Acyl-CoA N-acyltransferases (Nat)"/>
    <property type="match status" value="1"/>
</dbReference>
<proteinExistence type="predicted"/>
<dbReference type="RefSeq" id="WP_169079365.1">
    <property type="nucleotide sequence ID" value="NZ_JAAIIF010000008.1"/>
</dbReference>
<organism evidence="2 3">
    <name type="scientific">Bifidobacterium erythrocebi</name>
    <dbReference type="NCBI Taxonomy" id="2675325"/>
    <lineage>
        <taxon>Bacteria</taxon>
        <taxon>Bacillati</taxon>
        <taxon>Actinomycetota</taxon>
        <taxon>Actinomycetes</taxon>
        <taxon>Bifidobacteriales</taxon>
        <taxon>Bifidobacteriaceae</taxon>
        <taxon>Bifidobacterium</taxon>
    </lineage>
</organism>
<dbReference type="Pfam" id="PF00583">
    <property type="entry name" value="Acetyltransf_1"/>
    <property type="match status" value="1"/>
</dbReference>
<sequence length="218" mass="24630">MGGTVCIRRLKRADYSEMVDLIRRTWYADAPGDQEVGHDMQCRNIAWRLAAIDAQDCLSRATYAAVAERDGHVIGMILGSNPKRTTRMQLLRHRLRQLRLGLPMLASRAGRNGLCEQLALLCTDRMLARDAGKDYPAEIALFLVAPEARGLGVGGQLFDRMLDRFRTSGIREYFLFTDTSCNYGFYEYKGLRRVASRSLPSEHGEALECFLYEGNVDN</sequence>
<dbReference type="InterPro" id="IPR000182">
    <property type="entry name" value="GNAT_dom"/>
</dbReference>
<dbReference type="CDD" id="cd04301">
    <property type="entry name" value="NAT_SF"/>
    <property type="match status" value="1"/>
</dbReference>
<dbReference type="AlphaFoldDB" id="A0A7Y0ETA1"/>
<dbReference type="PROSITE" id="PS51186">
    <property type="entry name" value="GNAT"/>
    <property type="match status" value="1"/>
</dbReference>
<name>A0A7Y0ETA1_9BIFI</name>
<evidence type="ECO:0000259" key="1">
    <source>
        <dbReference type="PROSITE" id="PS51186"/>
    </source>
</evidence>
<evidence type="ECO:0000313" key="2">
    <source>
        <dbReference type="EMBL" id="NMM95979.1"/>
    </source>
</evidence>
<dbReference type="GO" id="GO:0016747">
    <property type="term" value="F:acyltransferase activity, transferring groups other than amino-acyl groups"/>
    <property type="evidence" value="ECO:0007669"/>
    <property type="project" value="InterPro"/>
</dbReference>
<reference evidence="2 3" key="1">
    <citation type="submission" date="2020-02" db="EMBL/GenBank/DDBJ databases">
        <title>Characterization of phylogenetic diversity of novel bifidobacterial species isolated in Czech ZOOs.</title>
        <authorList>
            <person name="Lugli G.A."/>
            <person name="Vera N.B."/>
            <person name="Ventura M."/>
        </authorList>
    </citation>
    <scope>NUCLEOTIDE SEQUENCE [LARGE SCALE GENOMIC DNA]</scope>
    <source>
        <strain evidence="2 3">DSM 109960</strain>
    </source>
</reference>
<evidence type="ECO:0000313" key="3">
    <source>
        <dbReference type="Proteomes" id="UP000529710"/>
    </source>
</evidence>